<dbReference type="Proteomes" id="UP000705379">
    <property type="component" value="Unassembled WGS sequence"/>
</dbReference>
<name>A0A944GQV6_9HYPH</name>
<accession>A0A944GQV6</accession>
<evidence type="ECO:0008006" key="3">
    <source>
        <dbReference type="Google" id="ProtNLM"/>
    </source>
</evidence>
<reference evidence="1" key="2">
    <citation type="journal article" date="2021" name="Microorganisms">
        <title>Bacterial Dimethylsulfoniopropionate Biosynthesis in the East China Sea.</title>
        <authorList>
            <person name="Liu J."/>
            <person name="Zhang Y."/>
            <person name="Liu J."/>
            <person name="Zhong H."/>
            <person name="Williams B.T."/>
            <person name="Zheng Y."/>
            <person name="Curson A.R.J."/>
            <person name="Sun C."/>
            <person name="Sun H."/>
            <person name="Song D."/>
            <person name="Wagner Mackenzie B."/>
            <person name="Bermejo Martinez A."/>
            <person name="Todd J.D."/>
            <person name="Zhang X.H."/>
        </authorList>
    </citation>
    <scope>NUCLEOTIDE SEQUENCE</scope>
    <source>
        <strain evidence="1">AESS21</strain>
    </source>
</reference>
<evidence type="ECO:0000313" key="2">
    <source>
        <dbReference type="Proteomes" id="UP000705379"/>
    </source>
</evidence>
<reference evidence="1" key="1">
    <citation type="submission" date="2018-08" db="EMBL/GenBank/DDBJ databases">
        <authorList>
            <person name="Jin W."/>
            <person name="Wang H."/>
            <person name="Yang Y."/>
            <person name="Li M."/>
            <person name="Liu J."/>
        </authorList>
    </citation>
    <scope>NUCLEOTIDE SEQUENCE</scope>
    <source>
        <strain evidence="1">AESS21</strain>
    </source>
</reference>
<evidence type="ECO:0000313" key="1">
    <source>
        <dbReference type="EMBL" id="MBS8258744.1"/>
    </source>
</evidence>
<protein>
    <recommendedName>
        <fullName evidence="3">Head-tail adaptor</fullName>
    </recommendedName>
</protein>
<comment type="caution">
    <text evidence="1">The sequence shown here is derived from an EMBL/GenBank/DDBJ whole genome shotgun (WGS) entry which is preliminary data.</text>
</comment>
<gene>
    <name evidence="1" type="ORF">DYI23_00810</name>
</gene>
<organism evidence="1 2">
    <name type="scientific">Roseibium polysiphoniae</name>
    <dbReference type="NCBI Taxonomy" id="2571221"/>
    <lineage>
        <taxon>Bacteria</taxon>
        <taxon>Pseudomonadati</taxon>
        <taxon>Pseudomonadota</taxon>
        <taxon>Alphaproteobacteria</taxon>
        <taxon>Hyphomicrobiales</taxon>
        <taxon>Stappiaceae</taxon>
        <taxon>Roseibium</taxon>
    </lineage>
</organism>
<dbReference type="AlphaFoldDB" id="A0A944GQV6"/>
<dbReference type="InterPro" id="IPR008767">
    <property type="entry name" value="Phage_SPP1_head-tail_adaptor"/>
</dbReference>
<sequence length="106" mass="11732">MRAGAYRTPVKLEQPVHTAAADGSASLVYLFAGDDFAQIKPLRQSETLRSGRLEGIATHQLRLRYRDDLAGGWRILSGQRTFRILSTAAADDRSREIICLAEEEGT</sequence>
<dbReference type="EMBL" id="QTKU01000001">
    <property type="protein sequence ID" value="MBS8258744.1"/>
    <property type="molecule type" value="Genomic_DNA"/>
</dbReference>
<dbReference type="RefSeq" id="WP_213214506.1">
    <property type="nucleotide sequence ID" value="NZ_QTKU01000001.1"/>
</dbReference>
<dbReference type="Gene3D" id="2.40.10.270">
    <property type="entry name" value="Bacteriophage SPP1 head-tail adaptor protein"/>
    <property type="match status" value="1"/>
</dbReference>
<proteinExistence type="predicted"/>
<dbReference type="Pfam" id="PF05521">
    <property type="entry name" value="Phage_HCP"/>
    <property type="match status" value="1"/>
</dbReference>
<dbReference type="InterPro" id="IPR038666">
    <property type="entry name" value="SSP1_head-tail_sf"/>
</dbReference>